<dbReference type="EMBL" id="SRHY01000001">
    <property type="protein sequence ID" value="TFJ94535.1"/>
    <property type="molecule type" value="Genomic_DNA"/>
</dbReference>
<dbReference type="RefSeq" id="WP_135108180.1">
    <property type="nucleotide sequence ID" value="NZ_SRHY01000001.1"/>
</dbReference>
<evidence type="ECO:0000313" key="7">
    <source>
        <dbReference type="EMBL" id="TFJ94535.1"/>
    </source>
</evidence>
<evidence type="ECO:0000313" key="8">
    <source>
        <dbReference type="Proteomes" id="UP000298484"/>
    </source>
</evidence>
<dbReference type="NCBIfam" id="TIGR02737">
    <property type="entry name" value="caa3_CtaG"/>
    <property type="match status" value="1"/>
</dbReference>
<reference evidence="7 8" key="1">
    <citation type="submission" date="2019-03" db="EMBL/GenBank/DDBJ databases">
        <title>Genome sequence of Lentibacillus salicampi ATCC BAA-719.</title>
        <authorList>
            <person name="Maclea K.S."/>
            <person name="Simoes Junior M."/>
        </authorList>
    </citation>
    <scope>NUCLEOTIDE SEQUENCE [LARGE SCALE GENOMIC DNA]</scope>
    <source>
        <strain evidence="7 8">ATCC BAA-719</strain>
    </source>
</reference>
<dbReference type="Proteomes" id="UP000298484">
    <property type="component" value="Unassembled WGS sequence"/>
</dbReference>
<feature type="transmembrane region" description="Helical" evidence="6">
    <location>
        <begin position="260"/>
        <end position="285"/>
    </location>
</feature>
<evidence type="ECO:0000256" key="5">
    <source>
        <dbReference type="ARBA" id="ARBA00023136"/>
    </source>
</evidence>
<evidence type="ECO:0000256" key="2">
    <source>
        <dbReference type="ARBA" id="ARBA00022475"/>
    </source>
</evidence>
<keyword evidence="5 6" id="KW-0472">Membrane</keyword>
<proteinExistence type="predicted"/>
<evidence type="ECO:0000256" key="6">
    <source>
        <dbReference type="SAM" id="Phobius"/>
    </source>
</evidence>
<evidence type="ECO:0000256" key="4">
    <source>
        <dbReference type="ARBA" id="ARBA00022989"/>
    </source>
</evidence>
<comment type="subcellular location">
    <subcellularLocation>
        <location evidence="1">Cell membrane</location>
        <topology evidence="1">Multi-pass membrane protein</topology>
    </subcellularLocation>
</comment>
<dbReference type="Pfam" id="PF09678">
    <property type="entry name" value="Caa3_CtaG"/>
    <property type="match status" value="1"/>
</dbReference>
<comment type="caution">
    <text evidence="7">The sequence shown here is derived from an EMBL/GenBank/DDBJ whole genome shotgun (WGS) entry which is preliminary data.</text>
</comment>
<feature type="transmembrane region" description="Helical" evidence="6">
    <location>
        <begin position="15"/>
        <end position="33"/>
    </location>
</feature>
<feature type="transmembrane region" description="Helical" evidence="6">
    <location>
        <begin position="87"/>
        <end position="106"/>
    </location>
</feature>
<keyword evidence="4 6" id="KW-1133">Transmembrane helix</keyword>
<sequence length="308" mass="34754">MWLNLQIFGFRGLWSPYYLLFVLALALLYYLITGPYRHKFGGKGQKMPSVKQHFFFYGGLVLLYAVKGAPVDLLSHIMLTAHMIQMAIYYIVFPIFIIKGIPAWLWENVVNRRIIKPVLKFFSIPLISLFLFNTLFSLYHLPVIFDFAKTSQVAHTSISTIILIAAFIVWWPVLSPLKEFDRMPPLGKIFYIFANGVLITPACVLIIFADTPVYATYTQQGAWLQALALCVPGGVLQGLSSGISGPEMFSPMSILEDQQLGGIIMKIMQEITYGIVLARVFFGWFTRESLRVDPLPAGTNEVSTNEHG</sequence>
<dbReference type="InterPro" id="IPR019108">
    <property type="entry name" value="Caa3_assmbl_CtaG-rel"/>
</dbReference>
<feature type="transmembrane region" description="Helical" evidence="6">
    <location>
        <begin position="54"/>
        <end position="75"/>
    </location>
</feature>
<evidence type="ECO:0000256" key="3">
    <source>
        <dbReference type="ARBA" id="ARBA00022692"/>
    </source>
</evidence>
<keyword evidence="2" id="KW-1003">Cell membrane</keyword>
<gene>
    <name evidence="7" type="primary">ctaG</name>
    <name evidence="7" type="ORF">E4U82_01060</name>
</gene>
<organism evidence="7 8">
    <name type="scientific">Lentibacillus salicampi</name>
    <dbReference type="NCBI Taxonomy" id="175306"/>
    <lineage>
        <taxon>Bacteria</taxon>
        <taxon>Bacillati</taxon>
        <taxon>Bacillota</taxon>
        <taxon>Bacilli</taxon>
        <taxon>Bacillales</taxon>
        <taxon>Bacillaceae</taxon>
        <taxon>Lentibacillus</taxon>
    </lineage>
</organism>
<accession>A0A4Y9AGI5</accession>
<feature type="transmembrane region" description="Helical" evidence="6">
    <location>
        <begin position="189"/>
        <end position="209"/>
    </location>
</feature>
<dbReference type="InterPro" id="IPR014108">
    <property type="entry name" value="Caa3-assmbl_CtaG"/>
</dbReference>
<feature type="transmembrane region" description="Helical" evidence="6">
    <location>
        <begin position="118"/>
        <end position="141"/>
    </location>
</feature>
<protein>
    <submittedName>
        <fullName evidence="7">Cytochrome c oxidase assembly factor CtaG</fullName>
    </submittedName>
</protein>
<keyword evidence="3 6" id="KW-0812">Transmembrane</keyword>
<dbReference type="GO" id="GO:0005886">
    <property type="term" value="C:plasma membrane"/>
    <property type="evidence" value="ECO:0007669"/>
    <property type="project" value="UniProtKB-SubCell"/>
</dbReference>
<name>A0A4Y9AGI5_9BACI</name>
<feature type="transmembrane region" description="Helical" evidence="6">
    <location>
        <begin position="153"/>
        <end position="177"/>
    </location>
</feature>
<keyword evidence="8" id="KW-1185">Reference proteome</keyword>
<dbReference type="OrthoDB" id="128422at2"/>
<dbReference type="AlphaFoldDB" id="A0A4Y9AGI5"/>
<evidence type="ECO:0000256" key="1">
    <source>
        <dbReference type="ARBA" id="ARBA00004651"/>
    </source>
</evidence>